<evidence type="ECO:0000313" key="5">
    <source>
        <dbReference type="EMBL" id="SHK49299.1"/>
    </source>
</evidence>
<keyword evidence="1" id="KW-0813">Transport</keyword>
<protein>
    <submittedName>
        <fullName evidence="5">TonB-linked outer membrane protein, SusC/RagA family</fullName>
    </submittedName>
</protein>
<keyword evidence="3" id="KW-0732">Signal</keyword>
<dbReference type="InterPro" id="IPR039426">
    <property type="entry name" value="TonB-dep_rcpt-like"/>
</dbReference>
<sequence length="942" mass="104741">MKKKIITVAIGLLPFAPVTLKAQNDTPSEESKAENVTTTSTSSVTGDDLYKTVTSNFTNTLVGKLSGLIVKEGTGEIGANNAQYLVRGMGSFGIGSWNTAKVFVDGFEVTTQYLSGLSPSEIESVSVLKDAAALAIYGEKGANGVIEIKTKRGKIGMATINARLRMGVQMPTQTNKPLNSYDYASLYNQAVSNDNGMIWSPVYSVDQLAAYKNGNGINIDWYDEALKSSGQFLEGDIVFNGGSKNARYNIDLGYLNNSGILNVPNTDQTKNLGYAKYNVRANLDFNVLDIFDVKLDMGGRIENIKRPNYSISQLFTDLSRYPSNIYQIYDNVEEGNYSGTAIYPNNPYGSINALGWQSSKARTLQTNFSVRERLDMVTPGLYLKQSVSFYNYTLSAYSKTRNYARWYQGATTTTDETTSLTASGYGSNGLQDWKQYQFTAGYDRTFAKHAFSAMLNWNVSSYKGESHDSYRYKYNTLNLYGFAHYEYDHRYIVELAFSRFGNDAYAKGNRWSTYPALSLAWVASEENSLKDNDVVNYLKIRASAGLTGSSESSTTEALSSFNTSGRYLFKDFFTYSFIGSFYTGKNQGNWQTTYVPMFIPNEKAHAEKSMKYNFGIDATLFHGLELTVDAYLDKRYDILTIDNSLMGYYGKQYYFSNLGKMTSYGVDLSAVYTGKCGDVDYRVNGMMSYNKNRIDDMQEVPTANAFSAKTGRAYGTLIGLVADGFYDITDFDANGNLLGGITPAFGAVQPGDLKYKDLDGNNVIDQNDVTAIGRSEYPEWYYSFGGKVGYKGFDLEVLFQGTAGVSANLLDNWDQVVAFVDNGNAFDIAKGAWAYYPTEGIDNRANATYPRLTTQSNENNYQLSSFWVKDASYLKLRTVELGYNFSSEMLKKVGIGNLRVYFNANNLFTISSLLKDYNIDPENVASCYPMMKSFNAGVSITF</sequence>
<dbReference type="InterPro" id="IPR018247">
    <property type="entry name" value="EF_Hand_1_Ca_BS"/>
</dbReference>
<feature type="domain" description="TonB-dependent receptor plug" evidence="4">
    <location>
        <begin position="37"/>
        <end position="145"/>
    </location>
</feature>
<dbReference type="Pfam" id="PF07715">
    <property type="entry name" value="Plug"/>
    <property type="match status" value="1"/>
</dbReference>
<dbReference type="AlphaFoldDB" id="A0A1M6SXA7"/>
<feature type="signal peptide" evidence="3">
    <location>
        <begin position="1"/>
        <end position="22"/>
    </location>
</feature>
<evidence type="ECO:0000259" key="4">
    <source>
        <dbReference type="Pfam" id="PF07715"/>
    </source>
</evidence>
<organism evidence="5 6">
    <name type="scientific">Xylanibacter ruminicola</name>
    <name type="common">Prevotella ruminicola</name>
    <dbReference type="NCBI Taxonomy" id="839"/>
    <lineage>
        <taxon>Bacteria</taxon>
        <taxon>Pseudomonadati</taxon>
        <taxon>Bacteroidota</taxon>
        <taxon>Bacteroidia</taxon>
        <taxon>Bacteroidales</taxon>
        <taxon>Prevotellaceae</taxon>
        <taxon>Xylanibacter</taxon>
    </lineage>
</organism>
<dbReference type="NCBIfam" id="TIGR04057">
    <property type="entry name" value="SusC_RagA_signa"/>
    <property type="match status" value="1"/>
</dbReference>
<dbReference type="PROSITE" id="PS00018">
    <property type="entry name" value="EF_HAND_1"/>
    <property type="match status" value="1"/>
</dbReference>
<keyword evidence="1" id="KW-0812">Transmembrane</keyword>
<dbReference type="InterPro" id="IPR023997">
    <property type="entry name" value="TonB-dep_OMP_SusC/RagA_CS"/>
</dbReference>
<gene>
    <name evidence="5" type="ORF">SAMN05216463_10493</name>
</gene>
<accession>A0A1M6SXA7</accession>
<feature type="region of interest" description="Disordered" evidence="2">
    <location>
        <begin position="24"/>
        <end position="43"/>
    </location>
</feature>
<keyword evidence="1" id="KW-0472">Membrane</keyword>
<name>A0A1M6SXA7_XYLRU</name>
<evidence type="ECO:0000313" key="6">
    <source>
        <dbReference type="Proteomes" id="UP000184130"/>
    </source>
</evidence>
<dbReference type="OrthoDB" id="1032271at2"/>
<keyword evidence="1" id="KW-0998">Cell outer membrane</keyword>
<dbReference type="NCBIfam" id="TIGR04056">
    <property type="entry name" value="OMP_RagA_SusC"/>
    <property type="match status" value="1"/>
</dbReference>
<evidence type="ECO:0000256" key="3">
    <source>
        <dbReference type="SAM" id="SignalP"/>
    </source>
</evidence>
<dbReference type="GO" id="GO:0009279">
    <property type="term" value="C:cell outer membrane"/>
    <property type="evidence" value="ECO:0007669"/>
    <property type="project" value="UniProtKB-SubCell"/>
</dbReference>
<reference evidence="5 6" key="1">
    <citation type="submission" date="2016-11" db="EMBL/GenBank/DDBJ databases">
        <authorList>
            <person name="Jaros S."/>
            <person name="Januszkiewicz K."/>
            <person name="Wedrychowicz H."/>
        </authorList>
    </citation>
    <scope>NUCLEOTIDE SEQUENCE [LARGE SCALE GENOMIC DNA]</scope>
    <source>
        <strain evidence="5 6">KHT3</strain>
    </source>
</reference>
<comment type="subcellular location">
    <subcellularLocation>
        <location evidence="1">Cell outer membrane</location>
        <topology evidence="1">Multi-pass membrane protein</topology>
    </subcellularLocation>
</comment>
<feature type="chain" id="PRO_5012477808" evidence="3">
    <location>
        <begin position="23"/>
        <end position="942"/>
    </location>
</feature>
<evidence type="ECO:0000256" key="2">
    <source>
        <dbReference type="SAM" id="MobiDB-lite"/>
    </source>
</evidence>
<dbReference type="Proteomes" id="UP000184130">
    <property type="component" value="Unassembled WGS sequence"/>
</dbReference>
<dbReference type="EMBL" id="FRBD01000004">
    <property type="protein sequence ID" value="SHK49299.1"/>
    <property type="molecule type" value="Genomic_DNA"/>
</dbReference>
<dbReference type="InterPro" id="IPR012910">
    <property type="entry name" value="Plug_dom"/>
</dbReference>
<comment type="similarity">
    <text evidence="1">Belongs to the TonB-dependent receptor family.</text>
</comment>
<dbReference type="InterPro" id="IPR037066">
    <property type="entry name" value="Plug_dom_sf"/>
</dbReference>
<dbReference type="Gene3D" id="2.170.130.10">
    <property type="entry name" value="TonB-dependent receptor, plug domain"/>
    <property type="match status" value="1"/>
</dbReference>
<dbReference type="PROSITE" id="PS52016">
    <property type="entry name" value="TONB_DEPENDENT_REC_3"/>
    <property type="match status" value="1"/>
</dbReference>
<dbReference type="RefSeq" id="WP_073205742.1">
    <property type="nucleotide sequence ID" value="NZ_FRBD01000004.1"/>
</dbReference>
<dbReference type="InterPro" id="IPR023996">
    <property type="entry name" value="TonB-dep_OMP_SusC/RagA"/>
</dbReference>
<proteinExistence type="inferred from homology"/>
<dbReference type="SUPFAM" id="SSF56935">
    <property type="entry name" value="Porins"/>
    <property type="match status" value="1"/>
</dbReference>
<evidence type="ECO:0000256" key="1">
    <source>
        <dbReference type="PROSITE-ProRule" id="PRU01360"/>
    </source>
</evidence>
<keyword evidence="1" id="KW-1134">Transmembrane beta strand</keyword>